<keyword evidence="7" id="KW-1185">Reference proteome</keyword>
<gene>
    <name evidence="6" type="ORF">C8P68_101558</name>
</gene>
<evidence type="ECO:0000256" key="4">
    <source>
        <dbReference type="ARBA" id="ARBA00023136"/>
    </source>
</evidence>
<reference evidence="6 7" key="1">
    <citation type="submission" date="2018-04" db="EMBL/GenBank/DDBJ databases">
        <title>Genomic Encyclopedia of Archaeal and Bacterial Type Strains, Phase II (KMG-II): from individual species to whole genera.</title>
        <authorList>
            <person name="Goeker M."/>
        </authorList>
    </citation>
    <scope>NUCLEOTIDE SEQUENCE [LARGE SCALE GENOMIC DNA]</scope>
    <source>
        <strain evidence="6 7">DSM 26809</strain>
    </source>
</reference>
<dbReference type="RefSeq" id="WP_107826725.1">
    <property type="nucleotide sequence ID" value="NZ_CP160205.1"/>
</dbReference>
<evidence type="ECO:0000256" key="5">
    <source>
        <dbReference type="SAM" id="Phobius"/>
    </source>
</evidence>
<comment type="subcellular location">
    <subcellularLocation>
        <location evidence="1">Membrane</location>
        <topology evidence="1">Multi-pass membrane protein</topology>
    </subcellularLocation>
</comment>
<feature type="transmembrane region" description="Helical" evidence="5">
    <location>
        <begin position="155"/>
        <end position="173"/>
    </location>
</feature>
<name>A0A2T5JG07_9SPHI</name>
<evidence type="ECO:0000256" key="1">
    <source>
        <dbReference type="ARBA" id="ARBA00004141"/>
    </source>
</evidence>
<keyword evidence="2 5" id="KW-0812">Transmembrane</keyword>
<accession>A0A2T5JG07</accession>
<evidence type="ECO:0000313" key="6">
    <source>
        <dbReference type="EMBL" id="PTR01324.1"/>
    </source>
</evidence>
<dbReference type="EMBL" id="QAOQ01000001">
    <property type="protein sequence ID" value="PTR01324.1"/>
    <property type="molecule type" value="Genomic_DNA"/>
</dbReference>
<dbReference type="OrthoDB" id="654481at2"/>
<feature type="transmembrane region" description="Helical" evidence="5">
    <location>
        <begin position="57"/>
        <end position="76"/>
    </location>
</feature>
<evidence type="ECO:0000313" key="7">
    <source>
        <dbReference type="Proteomes" id="UP000244168"/>
    </source>
</evidence>
<keyword evidence="3 5" id="KW-1133">Transmembrane helix</keyword>
<dbReference type="PANTHER" id="PTHR11040">
    <property type="entry name" value="ZINC/IRON TRANSPORTER"/>
    <property type="match status" value="1"/>
</dbReference>
<keyword evidence="4 5" id="KW-0472">Membrane</keyword>
<dbReference type="Proteomes" id="UP000244168">
    <property type="component" value="Unassembled WGS sequence"/>
</dbReference>
<dbReference type="AlphaFoldDB" id="A0A2T5JG07"/>
<dbReference type="GO" id="GO:0005385">
    <property type="term" value="F:zinc ion transmembrane transporter activity"/>
    <property type="evidence" value="ECO:0007669"/>
    <property type="project" value="TreeGrafter"/>
</dbReference>
<feature type="transmembrane region" description="Helical" evidence="5">
    <location>
        <begin position="126"/>
        <end position="148"/>
    </location>
</feature>
<comment type="caution">
    <text evidence="6">The sequence shown here is derived from an EMBL/GenBank/DDBJ whole genome shotgun (WGS) entry which is preliminary data.</text>
</comment>
<feature type="transmembrane region" description="Helical" evidence="5">
    <location>
        <begin position="221"/>
        <end position="238"/>
    </location>
</feature>
<feature type="transmembrane region" description="Helical" evidence="5">
    <location>
        <begin position="97"/>
        <end position="114"/>
    </location>
</feature>
<dbReference type="GO" id="GO:0016020">
    <property type="term" value="C:membrane"/>
    <property type="evidence" value="ECO:0007669"/>
    <property type="project" value="UniProtKB-SubCell"/>
</dbReference>
<feature type="transmembrane region" description="Helical" evidence="5">
    <location>
        <begin position="188"/>
        <end position="209"/>
    </location>
</feature>
<protein>
    <submittedName>
        <fullName evidence="6">Zinc transporter ZupT</fullName>
    </submittedName>
</protein>
<sequence length="240" mass="26113">MAAWKTIILFLAAFGGGLGVFLFKSSNHRSLKLVLAFSGAYLFGITVLHLIPDAYHGNDNLVGVFILAGFLFQIILEQFSDGIEHGHIHKHSHTHDHAVFPLGIMVSLCLHAFLEGMPLAQGRQDELLYGIALHHIPAAFALGSVLVANHHSKKATVFYLFLFAVMAPAGYFFSSGLSSGGIGNLQQYFSRIMGVVIGIFLHISTVILFESSEDHKFNTRKTIAVVLGMGIALAMFFGNV</sequence>
<organism evidence="6 7">
    <name type="scientific">Mucilaginibacter yixingensis</name>
    <dbReference type="NCBI Taxonomy" id="1295612"/>
    <lineage>
        <taxon>Bacteria</taxon>
        <taxon>Pseudomonadati</taxon>
        <taxon>Bacteroidota</taxon>
        <taxon>Sphingobacteriia</taxon>
        <taxon>Sphingobacteriales</taxon>
        <taxon>Sphingobacteriaceae</taxon>
        <taxon>Mucilaginibacter</taxon>
    </lineage>
</organism>
<dbReference type="Pfam" id="PF02535">
    <property type="entry name" value="Zip"/>
    <property type="match status" value="1"/>
</dbReference>
<evidence type="ECO:0000256" key="2">
    <source>
        <dbReference type="ARBA" id="ARBA00022692"/>
    </source>
</evidence>
<dbReference type="PANTHER" id="PTHR11040:SF44">
    <property type="entry name" value="PROTEIN ZNTC-RELATED"/>
    <property type="match status" value="1"/>
</dbReference>
<feature type="transmembrane region" description="Helical" evidence="5">
    <location>
        <begin position="30"/>
        <end position="51"/>
    </location>
</feature>
<proteinExistence type="predicted"/>
<evidence type="ECO:0000256" key="3">
    <source>
        <dbReference type="ARBA" id="ARBA00022989"/>
    </source>
</evidence>
<dbReference type="InterPro" id="IPR003689">
    <property type="entry name" value="ZIP"/>
</dbReference>
<feature type="transmembrane region" description="Helical" evidence="5">
    <location>
        <begin position="6"/>
        <end position="23"/>
    </location>
</feature>